<dbReference type="EMBL" id="ML119684">
    <property type="protein sequence ID" value="RPA80808.1"/>
    <property type="molecule type" value="Genomic_DNA"/>
</dbReference>
<dbReference type="Proteomes" id="UP000275078">
    <property type="component" value="Unassembled WGS sequence"/>
</dbReference>
<evidence type="ECO:0000313" key="4">
    <source>
        <dbReference type="EMBL" id="RPA80808.1"/>
    </source>
</evidence>
<dbReference type="GO" id="GO:0006506">
    <property type="term" value="P:GPI anchor biosynthetic process"/>
    <property type="evidence" value="ECO:0007669"/>
    <property type="project" value="InterPro"/>
</dbReference>
<dbReference type="InterPro" id="IPR029052">
    <property type="entry name" value="Metallo-depent_PP-like"/>
</dbReference>
<sequence length="512" mass="57492">MLRFLNLLYLFLLLPIATFTTYRLYTYTSAQPTCSFPRTDSGSVAPFRLLVFADPQLEGNTSLKRRRPGVPVPGQPEKFKQDVFIYLYNLRKRIDLFGNDYYLRHIFSAVRRVGSAAEKATHNVVLGDLLGSQWIDDEEFWIRAGRVKNRVFAGMQWYSKDEVADSKGRPALDAEGKEKTVDWANKLIAVAGNHDIGYAGDMNRQRVNRFEEAFGPLNSIITVHPYPDYSPVPTSSEDPLDKIPDEIPSLRLINLNSMALDTPIYDSSLSDDSYALLNAGLATKSLSTNQATVLLTHLPFHKTVHCSDQPYIAYFPEEWGGGIKTQNFLSDTMSALLLGWNFGMPSGMKINGAYRSRGVILTGHDHVGCDVRHVWREEKTDDEGKTIKEAGWDSVHEGHWQDLKRRKAATGEVDKEGLVNSENIREVTVTSMMGDYGGNVGFLSAWWDKKEGETMGEWKFAYNSCRFGYPLAWWAVHVTDLIVVVLGVVLGTATLLKGSAKKGYAPVEKKKQ</sequence>
<reference evidence="4 5" key="1">
    <citation type="journal article" date="2018" name="Nat. Ecol. Evol.">
        <title>Pezizomycetes genomes reveal the molecular basis of ectomycorrhizal truffle lifestyle.</title>
        <authorList>
            <person name="Murat C."/>
            <person name="Payen T."/>
            <person name="Noel B."/>
            <person name="Kuo A."/>
            <person name="Morin E."/>
            <person name="Chen J."/>
            <person name="Kohler A."/>
            <person name="Krizsan K."/>
            <person name="Balestrini R."/>
            <person name="Da Silva C."/>
            <person name="Montanini B."/>
            <person name="Hainaut M."/>
            <person name="Levati E."/>
            <person name="Barry K.W."/>
            <person name="Belfiori B."/>
            <person name="Cichocki N."/>
            <person name="Clum A."/>
            <person name="Dockter R.B."/>
            <person name="Fauchery L."/>
            <person name="Guy J."/>
            <person name="Iotti M."/>
            <person name="Le Tacon F."/>
            <person name="Lindquist E.A."/>
            <person name="Lipzen A."/>
            <person name="Malagnac F."/>
            <person name="Mello A."/>
            <person name="Molinier V."/>
            <person name="Miyauchi S."/>
            <person name="Poulain J."/>
            <person name="Riccioni C."/>
            <person name="Rubini A."/>
            <person name="Sitrit Y."/>
            <person name="Splivallo R."/>
            <person name="Traeger S."/>
            <person name="Wang M."/>
            <person name="Zifcakova L."/>
            <person name="Wipf D."/>
            <person name="Zambonelli A."/>
            <person name="Paolocci F."/>
            <person name="Nowrousian M."/>
            <person name="Ottonello S."/>
            <person name="Baldrian P."/>
            <person name="Spatafora J.W."/>
            <person name="Henrissat B."/>
            <person name="Nagy L.G."/>
            <person name="Aury J.M."/>
            <person name="Wincker P."/>
            <person name="Grigoriev I.V."/>
            <person name="Bonfante P."/>
            <person name="Martin F.M."/>
        </authorList>
    </citation>
    <scope>NUCLEOTIDE SEQUENCE [LARGE SCALE GENOMIC DNA]</scope>
    <source>
        <strain evidence="4 5">RN42</strain>
    </source>
</reference>
<feature type="signal peptide" evidence="3">
    <location>
        <begin position="1"/>
        <end position="30"/>
    </location>
</feature>
<dbReference type="OrthoDB" id="9984693at2759"/>
<organism evidence="4 5">
    <name type="scientific">Ascobolus immersus RN42</name>
    <dbReference type="NCBI Taxonomy" id="1160509"/>
    <lineage>
        <taxon>Eukaryota</taxon>
        <taxon>Fungi</taxon>
        <taxon>Dikarya</taxon>
        <taxon>Ascomycota</taxon>
        <taxon>Pezizomycotina</taxon>
        <taxon>Pezizomycetes</taxon>
        <taxon>Pezizales</taxon>
        <taxon>Ascobolaceae</taxon>
        <taxon>Ascobolus</taxon>
    </lineage>
</organism>
<keyword evidence="3" id="KW-0732">Signal</keyword>
<dbReference type="GO" id="GO:0016020">
    <property type="term" value="C:membrane"/>
    <property type="evidence" value="ECO:0007669"/>
    <property type="project" value="GOC"/>
</dbReference>
<name>A0A3N4I836_ASCIM</name>
<evidence type="ECO:0000256" key="3">
    <source>
        <dbReference type="SAM" id="SignalP"/>
    </source>
</evidence>
<keyword evidence="5" id="KW-1185">Reference proteome</keyword>
<keyword evidence="2" id="KW-0812">Transmembrane</keyword>
<keyword evidence="2" id="KW-1133">Transmembrane helix</keyword>
<dbReference type="InterPro" id="IPR033308">
    <property type="entry name" value="PGAP5/Cdc1/Ted1"/>
</dbReference>
<proteinExistence type="predicted"/>
<evidence type="ECO:0000256" key="2">
    <source>
        <dbReference type="SAM" id="Phobius"/>
    </source>
</evidence>
<gene>
    <name evidence="4" type="ORF">BJ508DRAFT_415077</name>
</gene>
<dbReference type="SUPFAM" id="SSF56300">
    <property type="entry name" value="Metallo-dependent phosphatases"/>
    <property type="match status" value="1"/>
</dbReference>
<keyword evidence="1 2" id="KW-0472">Membrane</keyword>
<protein>
    <submittedName>
        <fullName evidence="4">Uncharacterized protein</fullName>
    </submittedName>
</protein>
<dbReference type="PANTHER" id="PTHR13315:SF1">
    <property type="entry name" value="PROTEIN TED1"/>
    <property type="match status" value="1"/>
</dbReference>
<accession>A0A3N4I836</accession>
<evidence type="ECO:0000313" key="5">
    <source>
        <dbReference type="Proteomes" id="UP000275078"/>
    </source>
</evidence>
<evidence type="ECO:0000256" key="1">
    <source>
        <dbReference type="ARBA" id="ARBA00023136"/>
    </source>
</evidence>
<dbReference type="AlphaFoldDB" id="A0A3N4I836"/>
<feature type="transmembrane region" description="Helical" evidence="2">
    <location>
        <begin position="471"/>
        <end position="496"/>
    </location>
</feature>
<dbReference type="PANTHER" id="PTHR13315">
    <property type="entry name" value="METALLO PHOSPHOESTERASE RELATED"/>
    <property type="match status" value="1"/>
</dbReference>
<dbReference type="STRING" id="1160509.A0A3N4I836"/>
<feature type="chain" id="PRO_5018019469" evidence="3">
    <location>
        <begin position="31"/>
        <end position="512"/>
    </location>
</feature>
<dbReference type="GO" id="GO:0005783">
    <property type="term" value="C:endoplasmic reticulum"/>
    <property type="evidence" value="ECO:0007669"/>
    <property type="project" value="TreeGrafter"/>
</dbReference>